<reference evidence="1 2" key="2">
    <citation type="journal article" date="2010" name="Stand. Genomic Sci.">
        <title>Complete genome sequence of Desulfohalobium retbaense type strain (HR(100)).</title>
        <authorList>
            <person name="Spring S."/>
            <person name="Nolan M."/>
            <person name="Lapidus A."/>
            <person name="Glavina Del Rio T."/>
            <person name="Copeland A."/>
            <person name="Tice H."/>
            <person name="Cheng J.F."/>
            <person name="Lucas S."/>
            <person name="Land M."/>
            <person name="Chen F."/>
            <person name="Bruce D."/>
            <person name="Goodwin L."/>
            <person name="Pitluck S."/>
            <person name="Ivanova N."/>
            <person name="Mavromatis K."/>
            <person name="Mikhailova N."/>
            <person name="Pati A."/>
            <person name="Chen A."/>
            <person name="Palaniappan K."/>
            <person name="Hauser L."/>
            <person name="Chang Y.J."/>
            <person name="Jeffries C.D."/>
            <person name="Munk C."/>
            <person name="Kiss H."/>
            <person name="Chain P."/>
            <person name="Han C."/>
            <person name="Brettin T."/>
            <person name="Detter J.C."/>
            <person name="Schuler E."/>
            <person name="Goker M."/>
            <person name="Rohde M."/>
            <person name="Bristow J."/>
            <person name="Eisen J.A."/>
            <person name="Markowitz V."/>
            <person name="Hugenholtz P."/>
            <person name="Kyrpides N.C."/>
            <person name="Klenk H.P."/>
        </authorList>
    </citation>
    <scope>NUCLEOTIDE SEQUENCE [LARGE SCALE GENOMIC DNA]</scope>
    <source>
        <strain evidence="2">ATCC 49802 / DSM 20745 / S 6022</strain>
    </source>
</reference>
<dbReference type="InterPro" id="IPR032466">
    <property type="entry name" value="Metal_Hydrolase"/>
</dbReference>
<keyword evidence="2" id="KW-1185">Reference proteome</keyword>
<dbReference type="GO" id="GO:0070573">
    <property type="term" value="F:metallodipeptidase activity"/>
    <property type="evidence" value="ECO:0007669"/>
    <property type="project" value="InterPro"/>
</dbReference>
<keyword evidence="1" id="KW-0645">Protease</keyword>
<dbReference type="eggNOG" id="COG2355">
    <property type="taxonomic scope" value="Bacteria"/>
</dbReference>
<proteinExistence type="predicted"/>
<keyword evidence="1" id="KW-0224">Dipeptidase</keyword>
<keyword evidence="1" id="KW-0378">Hydrolase</keyword>
<dbReference type="SUPFAM" id="SSF51556">
    <property type="entry name" value="Metallo-dependent hydrolases"/>
    <property type="match status" value="1"/>
</dbReference>
<dbReference type="Proteomes" id="UP000002027">
    <property type="component" value="Chromosome 2"/>
</dbReference>
<name>D1C8F9_SPHTD</name>
<organism evidence="1 2">
    <name type="scientific">Sphaerobacter thermophilus (strain ATCC 49802 / DSM 20745 / KCCM 41009 / NCIMB 13125 / S 6022)</name>
    <dbReference type="NCBI Taxonomy" id="479434"/>
    <lineage>
        <taxon>Bacteria</taxon>
        <taxon>Pseudomonadati</taxon>
        <taxon>Thermomicrobiota</taxon>
        <taxon>Thermomicrobia</taxon>
        <taxon>Sphaerobacterales</taxon>
        <taxon>Sphaerobacterineae</taxon>
        <taxon>Sphaerobacteraceae</taxon>
        <taxon>Sphaerobacter</taxon>
    </lineage>
</organism>
<dbReference type="PANTHER" id="PTHR10443">
    <property type="entry name" value="MICROSOMAL DIPEPTIDASE"/>
    <property type="match status" value="1"/>
</dbReference>
<dbReference type="AlphaFoldDB" id="D1C8F9"/>
<dbReference type="Pfam" id="PF01244">
    <property type="entry name" value="Peptidase_M19"/>
    <property type="match status" value="1"/>
</dbReference>
<dbReference type="EC" id="3.4.13.19" evidence="1"/>
<dbReference type="EMBL" id="CP001824">
    <property type="protein sequence ID" value="ACZ40102.1"/>
    <property type="molecule type" value="Genomic_DNA"/>
</dbReference>
<dbReference type="PROSITE" id="PS51365">
    <property type="entry name" value="RENAL_DIPEPTIDASE_2"/>
    <property type="match status" value="1"/>
</dbReference>
<dbReference type="GO" id="GO:0006508">
    <property type="term" value="P:proteolysis"/>
    <property type="evidence" value="ECO:0007669"/>
    <property type="project" value="InterPro"/>
</dbReference>
<dbReference type="HOGENOM" id="CLU_031404_2_1_0"/>
<evidence type="ECO:0000313" key="2">
    <source>
        <dbReference type="Proteomes" id="UP000002027"/>
    </source>
</evidence>
<dbReference type="InterPro" id="IPR008257">
    <property type="entry name" value="Pept_M19"/>
</dbReference>
<evidence type="ECO:0000313" key="1">
    <source>
        <dbReference type="EMBL" id="ACZ40102.1"/>
    </source>
</evidence>
<dbReference type="CDD" id="cd01301">
    <property type="entry name" value="rDP_like"/>
    <property type="match status" value="1"/>
</dbReference>
<dbReference type="STRING" id="479434.Sthe_2688"/>
<dbReference type="RefSeq" id="WP_012873140.1">
    <property type="nucleotide sequence ID" value="NC_013524.1"/>
</dbReference>
<accession>D1C8F9</accession>
<sequence>MSASTQGGGFPPIFDGHNDTIISLAGEGFDGPGRRSFFEWTEKGHIDLPRARAGGLGGGFFAVLPRSRKQRPGEGDPSTAVGAVDVTGRAEKIGTAFDPEKGWPPPIPVEDAQSDALARLGELIRIAQESNGQCRIIRTAAELQECLDTGVFAILLHFEGADALDPDGYALEVFYEAGLRSVGITHFRQNAFAAGVPNIFPGTPDIGEGLTDAGKELIRQLNRKRVLIDLSHANEKTFWDVAEISDAPLVATHSNAWALSNSPRNLLDKQLDAIRERRGMVGLNFHVGFLRADGAMDPNTPISTMVDHIDYLVERMGIDCVGLGSDFDGAVVPAELKDAAGLPKLMQALRDRGYDDEALKKLAHGNWVRVLRDTWGE</sequence>
<dbReference type="Gene3D" id="3.20.20.140">
    <property type="entry name" value="Metal-dependent hydrolases"/>
    <property type="match status" value="1"/>
</dbReference>
<dbReference type="PANTHER" id="PTHR10443:SF12">
    <property type="entry name" value="DIPEPTIDASE"/>
    <property type="match status" value="1"/>
</dbReference>
<protein>
    <submittedName>
        <fullName evidence="1">Membrane dipeptidase</fullName>
        <ecNumber evidence="1">3.4.13.19</ecNumber>
    </submittedName>
</protein>
<reference evidence="2" key="1">
    <citation type="submission" date="2009-11" db="EMBL/GenBank/DDBJ databases">
        <title>The complete chromosome 2 of Sphaerobacter thermophilus DSM 20745.</title>
        <authorList>
            <person name="Lucas S."/>
            <person name="Copeland A."/>
            <person name="Lapidus A."/>
            <person name="Glavina del Rio T."/>
            <person name="Dalin E."/>
            <person name="Tice H."/>
            <person name="Bruce D."/>
            <person name="Goodwin L."/>
            <person name="Pitluck S."/>
            <person name="Kyrpides N."/>
            <person name="Mavromatis K."/>
            <person name="Ivanova N."/>
            <person name="Mikhailova N."/>
            <person name="LaButti K.M."/>
            <person name="Clum A."/>
            <person name="Sun H.I."/>
            <person name="Brettin T."/>
            <person name="Detter J.C."/>
            <person name="Han C."/>
            <person name="Larimer F."/>
            <person name="Land M."/>
            <person name="Hauser L."/>
            <person name="Markowitz V."/>
            <person name="Cheng J.F."/>
            <person name="Hugenholtz P."/>
            <person name="Woyke T."/>
            <person name="Wu D."/>
            <person name="Steenblock K."/>
            <person name="Schneider S."/>
            <person name="Pukall R."/>
            <person name="Goeker M."/>
            <person name="Klenk H.P."/>
            <person name="Eisen J.A."/>
        </authorList>
    </citation>
    <scope>NUCLEOTIDE SEQUENCE [LARGE SCALE GENOMIC DNA]</scope>
    <source>
        <strain evidence="2">ATCC 49802 / DSM 20745 / S 6022</strain>
    </source>
</reference>
<dbReference type="InParanoid" id="D1C8F9"/>
<dbReference type="KEGG" id="sti:Sthe_2688"/>
<dbReference type="OrthoDB" id="9804920at2"/>
<gene>
    <name evidence="1" type="ordered locus">Sthe_2688</name>
</gene>